<dbReference type="InterPro" id="IPR036641">
    <property type="entry name" value="HPT_dom_sf"/>
</dbReference>
<evidence type="ECO:0000259" key="18">
    <source>
        <dbReference type="PROSITE" id="PS50109"/>
    </source>
</evidence>
<evidence type="ECO:0000313" key="21">
    <source>
        <dbReference type="EMBL" id="MBR0656980.1"/>
    </source>
</evidence>
<dbReference type="PROSITE" id="PS50894">
    <property type="entry name" value="HPT"/>
    <property type="match status" value="1"/>
</dbReference>
<dbReference type="Proteomes" id="UP001196068">
    <property type="component" value="Unassembled WGS sequence"/>
</dbReference>
<dbReference type="InterPro" id="IPR036890">
    <property type="entry name" value="HATPase_C_sf"/>
</dbReference>
<sequence>MQYSARLLRIGIILAVGALLLAQLVATAVMVGQAREAQDTAARETVERVANGVEASINRAFVQVDSMLAALPAVLAPFARDGLLDVPTVNRLLQELNNQSFTYRDVLLLQYDGVPVAAALPLSRRRRLPPQLQEDFAQVAQRAGTVSFGGPVKNPLTGEWSLYFARSLNIPGLGPVLGVAEVPLPLVQTLLAVGGDRAGLRVTLETVEGKLMASLPLDELRLGEGVAQGARAWAGTERSVAVLPSRFDGHDVFALVRPTLYPALVVATTFDVDVALADWYRDRRRAWLVSGAFGALLIAIATALTIVQSTRERAENERARARRTLESALESMSDGFVMFDAQDRLIACNSRYKDFYRVSAPLIVPGAIFEDILREGARLGQYPQAGPDIDAFVRRTKEFHRGDKPPMERLLPDGRWVLITERRTPDGGTVGIRTEITALKSAMAELAAARDAAAAAGAARMAFLARMSHELRTPLNGILGFAQVLLDDPRLAEDQRDHVRILHSAGGHLLALVNGLLDLSKIEAGRMELALRPVRLLHLLEGCVALLRTEAARKSIALRMDFDPALPAAVMVDPTRLRQMILNLMSNAVKFTPAGGVVTLAVRPLPEGELRFEVRDTGPGIAPDQRTRLFQDFVQLAGTGADEVEGTGLGLAITARLADMMGGRIGCDGAPGEGSVFWIEIPLRQAETPPPSALPALPRATVRAMRLLVVDDIAANREVARALLRADGHSVETASDGAEAIERVAAGGIDAVLMDLQMPEMDGLEATRRIRALPAPMGEVPVLAVTASALPEQIDACRAAGMDGHLAKPIVRHALADALAELRVAAAPDAGEDRSGLPLLDKAVLDGLRKELGETVAADIIAEFRAELDEVRALLDDTALDGEQAAPRLRQLAHRALGAARNLGATRLAEKALALEVAARDGEAVVLLRLMAVTVAAETVARIEAQLSPAL</sequence>
<dbReference type="Gene3D" id="1.10.287.130">
    <property type="match status" value="1"/>
</dbReference>
<evidence type="ECO:0000256" key="11">
    <source>
        <dbReference type="ARBA" id="ARBA00022989"/>
    </source>
</evidence>
<feature type="coiled-coil region" evidence="16">
    <location>
        <begin position="304"/>
        <end position="331"/>
    </location>
</feature>
<keyword evidence="11 17" id="KW-1133">Transmembrane helix</keyword>
<feature type="domain" description="HPt" evidence="20">
    <location>
        <begin position="853"/>
        <end position="950"/>
    </location>
</feature>
<dbReference type="Gene3D" id="1.20.120.160">
    <property type="entry name" value="HPT domain"/>
    <property type="match status" value="1"/>
</dbReference>
<evidence type="ECO:0000256" key="12">
    <source>
        <dbReference type="ARBA" id="ARBA00023012"/>
    </source>
</evidence>
<keyword evidence="4" id="KW-1003">Cell membrane</keyword>
<dbReference type="RefSeq" id="WP_211875844.1">
    <property type="nucleotide sequence ID" value="NZ_JAAEDH010000024.1"/>
</dbReference>
<comment type="subcellular location">
    <subcellularLocation>
        <location evidence="2">Cell inner membrane</location>
        <topology evidence="2">Multi-pass membrane protein</topology>
    </subcellularLocation>
</comment>
<keyword evidence="5" id="KW-0997">Cell inner membrane</keyword>
<comment type="caution">
    <text evidence="21">The sequence shown here is derived from an EMBL/GenBank/DDBJ whole genome shotgun (WGS) entry which is preliminary data.</text>
</comment>
<dbReference type="PRINTS" id="PR00344">
    <property type="entry name" value="BCTRLSENSOR"/>
</dbReference>
<keyword evidence="8 17" id="KW-0812">Transmembrane</keyword>
<organism evidence="21 22">
    <name type="scientific">Plastoroseomonas arctica</name>
    <dbReference type="NCBI Taxonomy" id="1509237"/>
    <lineage>
        <taxon>Bacteria</taxon>
        <taxon>Pseudomonadati</taxon>
        <taxon>Pseudomonadota</taxon>
        <taxon>Alphaproteobacteria</taxon>
        <taxon>Acetobacterales</taxon>
        <taxon>Acetobacteraceae</taxon>
        <taxon>Plastoroseomonas</taxon>
    </lineage>
</organism>
<dbReference type="InterPro" id="IPR008207">
    <property type="entry name" value="Sig_transdc_His_kin_Hpt_dom"/>
</dbReference>
<dbReference type="GO" id="GO:0005886">
    <property type="term" value="C:plasma membrane"/>
    <property type="evidence" value="ECO:0007669"/>
    <property type="project" value="UniProtKB-SubCell"/>
</dbReference>
<dbReference type="Gene3D" id="3.30.565.10">
    <property type="entry name" value="Histidine kinase-like ATPase, C-terminal domain"/>
    <property type="match status" value="1"/>
</dbReference>
<dbReference type="SUPFAM" id="SSF52172">
    <property type="entry name" value="CheY-like"/>
    <property type="match status" value="1"/>
</dbReference>
<dbReference type="Pfam" id="PF00072">
    <property type="entry name" value="Response_reg"/>
    <property type="match status" value="1"/>
</dbReference>
<reference evidence="21" key="1">
    <citation type="submission" date="2020-01" db="EMBL/GenBank/DDBJ databases">
        <authorList>
            <person name="Rat A."/>
        </authorList>
    </citation>
    <scope>NUCLEOTIDE SEQUENCE</scope>
    <source>
        <strain evidence="21">LMG 28251</strain>
    </source>
</reference>
<dbReference type="CDD" id="cd17546">
    <property type="entry name" value="REC_hyHK_CKI1_RcsC-like"/>
    <property type="match status" value="1"/>
</dbReference>
<keyword evidence="7" id="KW-0808">Transferase</keyword>
<evidence type="ECO:0000313" key="22">
    <source>
        <dbReference type="Proteomes" id="UP001196068"/>
    </source>
</evidence>
<feature type="modified residue" description="4-aspartylphosphate" evidence="15">
    <location>
        <position position="755"/>
    </location>
</feature>
<keyword evidence="16" id="KW-0175">Coiled coil</keyword>
<evidence type="ECO:0000256" key="16">
    <source>
        <dbReference type="SAM" id="Coils"/>
    </source>
</evidence>
<keyword evidence="12" id="KW-0902">Two-component regulatory system</keyword>
<dbReference type="PANTHER" id="PTHR43047:SF64">
    <property type="entry name" value="HISTIDINE KINASE CONTAINING CHEY-HOMOLOGOUS RECEIVER DOMAIN AND PAS DOMAIN-RELATED"/>
    <property type="match status" value="1"/>
</dbReference>
<keyword evidence="6 15" id="KW-0597">Phosphoprotein</keyword>
<dbReference type="Pfam" id="PF12860">
    <property type="entry name" value="PAS_7"/>
    <property type="match status" value="1"/>
</dbReference>
<evidence type="ECO:0000259" key="19">
    <source>
        <dbReference type="PROSITE" id="PS50110"/>
    </source>
</evidence>
<accession>A0AAF1JZN8</accession>
<dbReference type="InterPro" id="IPR004358">
    <property type="entry name" value="Sig_transdc_His_kin-like_C"/>
</dbReference>
<evidence type="ECO:0000256" key="14">
    <source>
        <dbReference type="PROSITE-ProRule" id="PRU00110"/>
    </source>
</evidence>
<dbReference type="Gene3D" id="3.30.450.20">
    <property type="entry name" value="PAS domain"/>
    <property type="match status" value="2"/>
</dbReference>
<gene>
    <name evidence="21" type="ORF">GXW79_18030</name>
</gene>
<evidence type="ECO:0000256" key="2">
    <source>
        <dbReference type="ARBA" id="ARBA00004429"/>
    </source>
</evidence>
<dbReference type="Pfam" id="PF02518">
    <property type="entry name" value="HATPase_c"/>
    <property type="match status" value="1"/>
</dbReference>
<dbReference type="InterPro" id="IPR035965">
    <property type="entry name" value="PAS-like_dom_sf"/>
</dbReference>
<keyword evidence="10" id="KW-0067">ATP-binding</keyword>
<evidence type="ECO:0000256" key="15">
    <source>
        <dbReference type="PROSITE-ProRule" id="PRU00169"/>
    </source>
</evidence>
<dbReference type="Pfam" id="PF00512">
    <property type="entry name" value="HisKA"/>
    <property type="match status" value="1"/>
</dbReference>
<dbReference type="EMBL" id="JAAEDH010000024">
    <property type="protein sequence ID" value="MBR0656980.1"/>
    <property type="molecule type" value="Genomic_DNA"/>
</dbReference>
<evidence type="ECO:0000256" key="7">
    <source>
        <dbReference type="ARBA" id="ARBA00022679"/>
    </source>
</evidence>
<keyword evidence="9" id="KW-0418">Kinase</keyword>
<proteinExistence type="predicted"/>
<evidence type="ECO:0000256" key="9">
    <source>
        <dbReference type="ARBA" id="ARBA00022777"/>
    </source>
</evidence>
<dbReference type="InterPro" id="IPR003594">
    <property type="entry name" value="HATPase_dom"/>
</dbReference>
<reference evidence="21" key="2">
    <citation type="journal article" date="2021" name="Syst. Appl. Microbiol.">
        <title>Roseomonas hellenica sp. nov., isolated from roots of wild-growing Alkanna tinctoria.</title>
        <authorList>
            <person name="Rat A."/>
            <person name="Naranjo H.D."/>
            <person name="Lebbe L."/>
            <person name="Cnockaert M."/>
            <person name="Krigas N."/>
            <person name="Grigoriadou K."/>
            <person name="Maloupa E."/>
            <person name="Willems A."/>
        </authorList>
    </citation>
    <scope>NUCLEOTIDE SEQUENCE</scope>
    <source>
        <strain evidence="21">LMG 28251</strain>
    </source>
</reference>
<dbReference type="AlphaFoldDB" id="A0AAF1JZN8"/>
<dbReference type="CDD" id="cd18773">
    <property type="entry name" value="PDC1_HK_sensor"/>
    <property type="match status" value="1"/>
</dbReference>
<evidence type="ECO:0000259" key="20">
    <source>
        <dbReference type="PROSITE" id="PS50894"/>
    </source>
</evidence>
<evidence type="ECO:0000256" key="17">
    <source>
        <dbReference type="SAM" id="Phobius"/>
    </source>
</evidence>
<dbReference type="EC" id="2.7.13.3" evidence="3"/>
<dbReference type="SMART" id="SM00387">
    <property type="entry name" value="HATPase_c"/>
    <property type="match status" value="1"/>
</dbReference>
<keyword evidence="13 17" id="KW-0472">Membrane</keyword>
<dbReference type="PANTHER" id="PTHR43047">
    <property type="entry name" value="TWO-COMPONENT HISTIDINE PROTEIN KINASE"/>
    <property type="match status" value="1"/>
</dbReference>
<dbReference type="SUPFAM" id="SSF55785">
    <property type="entry name" value="PYP-like sensor domain (PAS domain)"/>
    <property type="match status" value="1"/>
</dbReference>
<dbReference type="SMART" id="SM00448">
    <property type="entry name" value="REC"/>
    <property type="match status" value="1"/>
</dbReference>
<keyword evidence="10" id="KW-0547">Nucleotide-binding</keyword>
<dbReference type="SUPFAM" id="SSF47226">
    <property type="entry name" value="Histidine-containing phosphotransfer domain, HPT domain"/>
    <property type="match status" value="1"/>
</dbReference>
<feature type="transmembrane region" description="Helical" evidence="17">
    <location>
        <begin position="287"/>
        <end position="307"/>
    </location>
</feature>
<evidence type="ECO:0000256" key="10">
    <source>
        <dbReference type="ARBA" id="ARBA00022840"/>
    </source>
</evidence>
<evidence type="ECO:0000256" key="4">
    <source>
        <dbReference type="ARBA" id="ARBA00022475"/>
    </source>
</evidence>
<dbReference type="GO" id="GO:0000155">
    <property type="term" value="F:phosphorelay sensor kinase activity"/>
    <property type="evidence" value="ECO:0007669"/>
    <property type="project" value="InterPro"/>
</dbReference>
<feature type="modified residue" description="Phosphohistidine" evidence="14">
    <location>
        <position position="894"/>
    </location>
</feature>
<dbReference type="SUPFAM" id="SSF55874">
    <property type="entry name" value="ATPase domain of HSP90 chaperone/DNA topoisomerase II/histidine kinase"/>
    <property type="match status" value="1"/>
</dbReference>
<dbReference type="CDD" id="cd00082">
    <property type="entry name" value="HisKA"/>
    <property type="match status" value="1"/>
</dbReference>
<protein>
    <recommendedName>
        <fullName evidence="3">histidine kinase</fullName>
        <ecNumber evidence="3">2.7.13.3</ecNumber>
    </recommendedName>
</protein>
<comment type="catalytic activity">
    <reaction evidence="1">
        <text>ATP + protein L-histidine = ADP + protein N-phospho-L-histidine.</text>
        <dbReference type="EC" id="2.7.13.3"/>
    </reaction>
</comment>
<dbReference type="InterPro" id="IPR011006">
    <property type="entry name" value="CheY-like_superfamily"/>
</dbReference>
<evidence type="ECO:0000256" key="8">
    <source>
        <dbReference type="ARBA" id="ARBA00022692"/>
    </source>
</evidence>
<dbReference type="InterPro" id="IPR005467">
    <property type="entry name" value="His_kinase_dom"/>
</dbReference>
<feature type="domain" description="Response regulatory" evidence="19">
    <location>
        <begin position="706"/>
        <end position="823"/>
    </location>
</feature>
<dbReference type="SMART" id="SM00388">
    <property type="entry name" value="HisKA"/>
    <property type="match status" value="1"/>
</dbReference>
<dbReference type="InterPro" id="IPR036097">
    <property type="entry name" value="HisK_dim/P_sf"/>
</dbReference>
<evidence type="ECO:0000256" key="5">
    <source>
        <dbReference type="ARBA" id="ARBA00022519"/>
    </source>
</evidence>
<evidence type="ECO:0000256" key="13">
    <source>
        <dbReference type="ARBA" id="ARBA00023136"/>
    </source>
</evidence>
<dbReference type="Gene3D" id="3.40.50.2300">
    <property type="match status" value="1"/>
</dbReference>
<dbReference type="SUPFAM" id="SSF47384">
    <property type="entry name" value="Homodimeric domain of signal transducing histidine kinase"/>
    <property type="match status" value="1"/>
</dbReference>
<feature type="domain" description="Histidine kinase" evidence="18">
    <location>
        <begin position="466"/>
        <end position="685"/>
    </location>
</feature>
<dbReference type="PROSITE" id="PS50109">
    <property type="entry name" value="HIS_KIN"/>
    <property type="match status" value="1"/>
</dbReference>
<dbReference type="FunFam" id="3.30.565.10:FF:000010">
    <property type="entry name" value="Sensor histidine kinase RcsC"/>
    <property type="match status" value="1"/>
</dbReference>
<evidence type="ECO:0000256" key="1">
    <source>
        <dbReference type="ARBA" id="ARBA00000085"/>
    </source>
</evidence>
<evidence type="ECO:0000256" key="3">
    <source>
        <dbReference type="ARBA" id="ARBA00012438"/>
    </source>
</evidence>
<name>A0AAF1JZN8_9PROT</name>
<dbReference type="InterPro" id="IPR003661">
    <property type="entry name" value="HisK_dim/P_dom"/>
</dbReference>
<dbReference type="PROSITE" id="PS50110">
    <property type="entry name" value="RESPONSE_REGULATORY"/>
    <property type="match status" value="1"/>
</dbReference>
<dbReference type="InterPro" id="IPR001789">
    <property type="entry name" value="Sig_transdc_resp-reg_receiver"/>
</dbReference>
<keyword evidence="22" id="KW-1185">Reference proteome</keyword>
<dbReference type="CDD" id="cd16922">
    <property type="entry name" value="HATPase_EvgS-ArcB-TorS-like"/>
    <property type="match status" value="1"/>
</dbReference>
<evidence type="ECO:0000256" key="6">
    <source>
        <dbReference type="ARBA" id="ARBA00022553"/>
    </source>
</evidence>